<organism evidence="1 2">
    <name type="scientific">Oryza meyeriana var. granulata</name>
    <dbReference type="NCBI Taxonomy" id="110450"/>
    <lineage>
        <taxon>Eukaryota</taxon>
        <taxon>Viridiplantae</taxon>
        <taxon>Streptophyta</taxon>
        <taxon>Embryophyta</taxon>
        <taxon>Tracheophyta</taxon>
        <taxon>Spermatophyta</taxon>
        <taxon>Magnoliopsida</taxon>
        <taxon>Liliopsida</taxon>
        <taxon>Poales</taxon>
        <taxon>Poaceae</taxon>
        <taxon>BOP clade</taxon>
        <taxon>Oryzoideae</taxon>
        <taxon>Oryzeae</taxon>
        <taxon>Oryzinae</taxon>
        <taxon>Oryza</taxon>
        <taxon>Oryza meyeriana</taxon>
    </lineage>
</organism>
<gene>
    <name evidence="1" type="ORF">E2562_024337</name>
</gene>
<keyword evidence="2" id="KW-1185">Reference proteome</keyword>
<name>A0A6G1C8M9_9ORYZ</name>
<dbReference type="EMBL" id="SPHZ02000010">
    <property type="protein sequence ID" value="KAF0896476.1"/>
    <property type="molecule type" value="Genomic_DNA"/>
</dbReference>
<reference evidence="1 2" key="1">
    <citation type="submission" date="2019-11" db="EMBL/GenBank/DDBJ databases">
        <title>Whole genome sequence of Oryza granulata.</title>
        <authorList>
            <person name="Li W."/>
        </authorList>
    </citation>
    <scope>NUCLEOTIDE SEQUENCE [LARGE SCALE GENOMIC DNA]</scope>
    <source>
        <strain evidence="2">cv. Menghai</strain>
        <tissue evidence="1">Leaf</tissue>
    </source>
</reference>
<comment type="caution">
    <text evidence="1">The sequence shown here is derived from an EMBL/GenBank/DDBJ whole genome shotgun (WGS) entry which is preliminary data.</text>
</comment>
<evidence type="ECO:0000313" key="1">
    <source>
        <dbReference type="EMBL" id="KAF0896476.1"/>
    </source>
</evidence>
<protein>
    <submittedName>
        <fullName evidence="1">Uncharacterized protein</fullName>
    </submittedName>
</protein>
<evidence type="ECO:0000313" key="2">
    <source>
        <dbReference type="Proteomes" id="UP000479710"/>
    </source>
</evidence>
<accession>A0A6G1C8M9</accession>
<proteinExistence type="predicted"/>
<sequence>MYTVAPAKRRGGKPERGGAPAWQWQRVEMFLLTLAWHWFSVSRETVELRRVVGAGGGRLDVAIKSNCIDISG</sequence>
<dbReference type="Proteomes" id="UP000479710">
    <property type="component" value="Unassembled WGS sequence"/>
</dbReference>
<dbReference type="AlphaFoldDB" id="A0A6G1C8M9"/>